<keyword evidence="2" id="KW-1185">Reference proteome</keyword>
<name>A0A1E3H1K1_9HYPH</name>
<dbReference type="Proteomes" id="UP000094622">
    <property type="component" value="Unassembled WGS sequence"/>
</dbReference>
<reference evidence="1 2" key="1">
    <citation type="submission" date="2016-07" db="EMBL/GenBank/DDBJ databases">
        <title>Draft Genome Sequence of Methylobrevis pamukkalensis PK2.</title>
        <authorList>
            <person name="Vasilenko O.V."/>
            <person name="Doronina N.V."/>
            <person name="Shmareva M.N."/>
            <person name="Tarlachkov S.V."/>
            <person name="Mustakhimov I."/>
            <person name="Trotsenko Y.A."/>
        </authorList>
    </citation>
    <scope>NUCLEOTIDE SEQUENCE [LARGE SCALE GENOMIC DNA]</scope>
    <source>
        <strain evidence="1 2">PK2</strain>
    </source>
</reference>
<protein>
    <recommendedName>
        <fullName evidence="3">Lipoprotein</fullName>
    </recommendedName>
</protein>
<organism evidence="1 2">
    <name type="scientific">Methylobrevis pamukkalensis</name>
    <dbReference type="NCBI Taxonomy" id="1439726"/>
    <lineage>
        <taxon>Bacteria</taxon>
        <taxon>Pseudomonadati</taxon>
        <taxon>Pseudomonadota</taxon>
        <taxon>Alphaproteobacteria</taxon>
        <taxon>Hyphomicrobiales</taxon>
        <taxon>Pleomorphomonadaceae</taxon>
        <taxon>Methylobrevis</taxon>
    </lineage>
</organism>
<evidence type="ECO:0000313" key="2">
    <source>
        <dbReference type="Proteomes" id="UP000094622"/>
    </source>
</evidence>
<dbReference type="AlphaFoldDB" id="A0A1E3H1K1"/>
<dbReference type="RefSeq" id="WP_141703664.1">
    <property type="nucleotide sequence ID" value="NZ_MCRJ01000058.1"/>
</dbReference>
<dbReference type="OrthoDB" id="8215879at2"/>
<accession>A0A1E3H1K1</accession>
<comment type="caution">
    <text evidence="1">The sequence shown here is derived from an EMBL/GenBank/DDBJ whole genome shotgun (WGS) entry which is preliminary data.</text>
</comment>
<evidence type="ECO:0000313" key="1">
    <source>
        <dbReference type="EMBL" id="ODN70187.1"/>
    </source>
</evidence>
<proteinExistence type="predicted"/>
<dbReference type="EMBL" id="MCRJ01000058">
    <property type="protein sequence ID" value="ODN70187.1"/>
    <property type="molecule type" value="Genomic_DNA"/>
</dbReference>
<gene>
    <name evidence="1" type="ORF">A6302_02461</name>
</gene>
<sequence>MKKGLAAVVVGAIALGGCVTTEVTRFQPGQGQESIYRQGLPAVVSMKPGSTMIIAPVTRNQAPGLRPSYVAAIYNSSGQPVTFEYTGITVHQRGPDGGMRPVRVYNVDDLQREARNQAIMGAILVGAAAAGGAAIAANNAGHYSGTGTIYGRHGARTFTYSGWDQGRANAAAAGVAAAGGVAVGAIAVQGQQAVAALESQMLQTNTIMPGEWYGGQFQFARDAKEGPRIPHSDPRQYRIDFAVGPTTHVFDLTTERVKQE</sequence>
<dbReference type="PROSITE" id="PS51257">
    <property type="entry name" value="PROKAR_LIPOPROTEIN"/>
    <property type="match status" value="1"/>
</dbReference>
<evidence type="ECO:0008006" key="3">
    <source>
        <dbReference type="Google" id="ProtNLM"/>
    </source>
</evidence>